<accession>A0AAD6PQR4</accession>
<protein>
    <submittedName>
        <fullName evidence="1">Uncharacterized protein</fullName>
    </submittedName>
</protein>
<dbReference type="EMBL" id="JAQIZT010000018">
    <property type="protein sequence ID" value="KAJ6957688.1"/>
    <property type="molecule type" value="Genomic_DNA"/>
</dbReference>
<organism evidence="1 2">
    <name type="scientific">Populus alba x Populus x berolinensis</name>
    <dbReference type="NCBI Taxonomy" id="444605"/>
    <lineage>
        <taxon>Eukaryota</taxon>
        <taxon>Viridiplantae</taxon>
        <taxon>Streptophyta</taxon>
        <taxon>Embryophyta</taxon>
        <taxon>Tracheophyta</taxon>
        <taxon>Spermatophyta</taxon>
        <taxon>Magnoliopsida</taxon>
        <taxon>eudicotyledons</taxon>
        <taxon>Gunneridae</taxon>
        <taxon>Pentapetalae</taxon>
        <taxon>rosids</taxon>
        <taxon>fabids</taxon>
        <taxon>Malpighiales</taxon>
        <taxon>Salicaceae</taxon>
        <taxon>Saliceae</taxon>
        <taxon>Populus</taxon>
    </lineage>
</organism>
<evidence type="ECO:0000313" key="1">
    <source>
        <dbReference type="EMBL" id="KAJ6957688.1"/>
    </source>
</evidence>
<reference evidence="1 2" key="1">
    <citation type="journal article" date="2023" name="Mol. Ecol. Resour.">
        <title>Chromosome-level genome assembly of a triploid poplar Populus alba 'Berolinensis'.</title>
        <authorList>
            <person name="Chen S."/>
            <person name="Yu Y."/>
            <person name="Wang X."/>
            <person name="Wang S."/>
            <person name="Zhang T."/>
            <person name="Zhou Y."/>
            <person name="He R."/>
            <person name="Meng N."/>
            <person name="Wang Y."/>
            <person name="Liu W."/>
            <person name="Liu Z."/>
            <person name="Liu J."/>
            <person name="Guo Q."/>
            <person name="Huang H."/>
            <person name="Sederoff R.R."/>
            <person name="Wang G."/>
            <person name="Qu G."/>
            <person name="Chen S."/>
        </authorList>
    </citation>
    <scope>NUCLEOTIDE SEQUENCE [LARGE SCALE GENOMIC DNA]</scope>
    <source>
        <strain evidence="1">SC-2020</strain>
    </source>
</reference>
<name>A0AAD6PQR4_9ROSI</name>
<comment type="caution">
    <text evidence="1">The sequence shown here is derived from an EMBL/GenBank/DDBJ whole genome shotgun (WGS) entry which is preliminary data.</text>
</comment>
<proteinExistence type="predicted"/>
<dbReference type="Proteomes" id="UP001164929">
    <property type="component" value="Chromosome 18"/>
</dbReference>
<sequence length="123" mass="13953">MPLTFRFLPNTSCYNCWEKLLAPPPLGNRMVHGLCFQIRSVNTAGVALLLPSMEELKTLELIRKMITERGTNFNSMILVRSVSDGFLIFQNGLEVKKTNMGCWIMKEFTPNGNFTTKIAYGML</sequence>
<gene>
    <name evidence="1" type="ORF">NC653_039604</name>
</gene>
<dbReference type="AlphaFoldDB" id="A0AAD6PQR4"/>
<evidence type="ECO:0000313" key="2">
    <source>
        <dbReference type="Proteomes" id="UP001164929"/>
    </source>
</evidence>
<keyword evidence="2" id="KW-1185">Reference proteome</keyword>